<dbReference type="GO" id="GO:0034097">
    <property type="term" value="P:response to cytokine"/>
    <property type="evidence" value="ECO:0007669"/>
    <property type="project" value="TreeGrafter"/>
</dbReference>
<feature type="domain" description="RHD" evidence="1">
    <location>
        <begin position="57"/>
        <end position="239"/>
    </location>
</feature>
<dbReference type="GeneID" id="115630520"/>
<dbReference type="Proteomes" id="UP000504634">
    <property type="component" value="Unplaced"/>
</dbReference>
<dbReference type="Gene3D" id="2.60.40.10">
    <property type="entry name" value="Immunoglobulins"/>
    <property type="match status" value="1"/>
</dbReference>
<accession>A0A6J2U624</accession>
<dbReference type="GO" id="GO:0005737">
    <property type="term" value="C:cytoplasm"/>
    <property type="evidence" value="ECO:0007669"/>
    <property type="project" value="InterPro"/>
</dbReference>
<dbReference type="CTD" id="35045"/>
<protein>
    <submittedName>
        <fullName evidence="3">Dorsal-related immunity factor Dif isoform X2</fullName>
    </submittedName>
</protein>
<organism evidence="2 3">
    <name type="scientific">Drosophila lebanonensis</name>
    <name type="common">Fruit fly</name>
    <name type="synonym">Scaptodrosophila lebanonensis</name>
    <dbReference type="NCBI Taxonomy" id="7225"/>
    <lineage>
        <taxon>Eukaryota</taxon>
        <taxon>Metazoa</taxon>
        <taxon>Ecdysozoa</taxon>
        <taxon>Arthropoda</taxon>
        <taxon>Hexapoda</taxon>
        <taxon>Insecta</taxon>
        <taxon>Pterygota</taxon>
        <taxon>Neoptera</taxon>
        <taxon>Endopterygota</taxon>
        <taxon>Diptera</taxon>
        <taxon>Brachycera</taxon>
        <taxon>Muscomorpha</taxon>
        <taxon>Ephydroidea</taxon>
        <taxon>Drosophilidae</taxon>
        <taxon>Scaptodrosophila</taxon>
    </lineage>
</organism>
<dbReference type="Gene3D" id="2.60.40.340">
    <property type="entry name" value="Rel homology domain (RHD), DNA-binding domain"/>
    <property type="match status" value="1"/>
</dbReference>
<dbReference type="RefSeq" id="XP_030382983.1">
    <property type="nucleotide sequence ID" value="XM_030527123.1"/>
</dbReference>
<dbReference type="SMART" id="SM00429">
    <property type="entry name" value="IPT"/>
    <property type="match status" value="1"/>
</dbReference>
<keyword evidence="2" id="KW-1185">Reference proteome</keyword>
<gene>
    <name evidence="3" type="primary">LOC115630520</name>
</gene>
<dbReference type="PRINTS" id="PR00057">
    <property type="entry name" value="NFKBTNSCPFCT"/>
</dbReference>
<dbReference type="GO" id="GO:0045944">
    <property type="term" value="P:positive regulation of transcription by RNA polymerase II"/>
    <property type="evidence" value="ECO:0007669"/>
    <property type="project" value="TreeGrafter"/>
</dbReference>
<dbReference type="InterPro" id="IPR008967">
    <property type="entry name" value="p53-like_TF_DNA-bd_sf"/>
</dbReference>
<dbReference type="GO" id="GO:0038061">
    <property type="term" value="P:non-canonical NF-kappaB signal transduction"/>
    <property type="evidence" value="ECO:0007669"/>
    <property type="project" value="TreeGrafter"/>
</dbReference>
<dbReference type="PANTHER" id="PTHR24169">
    <property type="entry name" value="NUCLEAR FACTOR NF-KAPPA-B PROTEIN"/>
    <property type="match status" value="1"/>
</dbReference>
<evidence type="ECO:0000313" key="3">
    <source>
        <dbReference type="RefSeq" id="XP_030382983.1"/>
    </source>
</evidence>
<dbReference type="Pfam" id="PF00554">
    <property type="entry name" value="RHD_DNA_bind"/>
    <property type="match status" value="1"/>
</dbReference>
<dbReference type="SUPFAM" id="SSF49417">
    <property type="entry name" value="p53-like transcription factors"/>
    <property type="match status" value="1"/>
</dbReference>
<dbReference type="GO" id="GO:0000981">
    <property type="term" value="F:DNA-binding transcription factor activity, RNA polymerase II-specific"/>
    <property type="evidence" value="ECO:0007669"/>
    <property type="project" value="TreeGrafter"/>
</dbReference>
<dbReference type="InterPro" id="IPR014756">
    <property type="entry name" value="Ig_E-set"/>
</dbReference>
<sequence>MAQSNGNPTTEEIIDNLEDMLNDRISQEPTAPQVFPQSVSLPVMAHMQAPTAPSPTPAEAYIRIIEEPAERVTRFRYKCEDRFATPIAGKNSDAQKCKTYPTIEIVGYHGKKVVVVSCVTREKPYRQHPHWLVSKDDSNLCKKGVYRIMLPPEQNTLELQKVGIQCVKKNEVLSSLTERQNMKVDPFKAKFDHKNDIASINMYELRLCYQVFLPDAKNDFRIPLNPVVSSPIIGKSKEPLIARLCSCAAKVTGGDEIIMLCENINKNDIRVRFFETNEQNDVIWEADAEFQKTDIYKQMAIAFRTPRYRDPDVTHSVFVYLQLVRPTDMATSDPVAFEYYPNPDSLTQHRRLEAHKAVESVKRKLLNSDMLDQKLKQPKKQSPVPVPVPAMQLPQMGGYDPYIKAENIAFDMGAASPYNNNVSYPASPSSCSTADSYSPIQPNGQPLQVLHQLQPLQMPQQHQQMPLQLQQHQQLQQPLPVQPQNPSNLAFSMATPQTNPQWKGTAFSGGSITPINTNANFANGISSSNPFSPTWNISNNISLNNDINDINEFDQYNQNNNNNLMNTANSSSSYHKQQFLVQEQQQEELAPVESMSDIIRGLDALIQPFDNMEVDPSQSSQTKQF</sequence>
<name>A0A6J2U624_DROLE</name>
<dbReference type="GO" id="GO:0033554">
    <property type="term" value="P:cellular response to stress"/>
    <property type="evidence" value="ECO:0007669"/>
    <property type="project" value="TreeGrafter"/>
</dbReference>
<dbReference type="InterPro" id="IPR000451">
    <property type="entry name" value="NFkB/Dor"/>
</dbReference>
<dbReference type="InterPro" id="IPR011539">
    <property type="entry name" value="RHD_DNA_bind_dom"/>
</dbReference>
<dbReference type="GO" id="GO:0005634">
    <property type="term" value="C:nucleus"/>
    <property type="evidence" value="ECO:0007669"/>
    <property type="project" value="TreeGrafter"/>
</dbReference>
<dbReference type="AlphaFoldDB" id="A0A6J2U624"/>
<dbReference type="SUPFAM" id="SSF81296">
    <property type="entry name" value="E set domains"/>
    <property type="match status" value="1"/>
</dbReference>
<dbReference type="GO" id="GO:0048468">
    <property type="term" value="P:cell development"/>
    <property type="evidence" value="ECO:0007669"/>
    <property type="project" value="UniProtKB-ARBA"/>
</dbReference>
<dbReference type="PANTHER" id="PTHR24169:SF25">
    <property type="entry name" value="DORSAL-RELATED IMMUNITY FACTOR DIF-RELATED"/>
    <property type="match status" value="1"/>
</dbReference>
<evidence type="ECO:0000259" key="1">
    <source>
        <dbReference type="PROSITE" id="PS50254"/>
    </source>
</evidence>
<dbReference type="InterPro" id="IPR032397">
    <property type="entry name" value="RHD_dimer"/>
</dbReference>
<dbReference type="GO" id="GO:0007249">
    <property type="term" value="P:canonical NF-kappaB signal transduction"/>
    <property type="evidence" value="ECO:0007669"/>
    <property type="project" value="TreeGrafter"/>
</dbReference>
<reference evidence="3" key="1">
    <citation type="submission" date="2025-08" db="UniProtKB">
        <authorList>
            <consortium name="RefSeq"/>
        </authorList>
    </citation>
    <scope>IDENTIFICATION</scope>
    <source>
        <strain evidence="3">11010-0011.00</strain>
        <tissue evidence="3">Whole body</tissue>
    </source>
</reference>
<dbReference type="InterPro" id="IPR013783">
    <property type="entry name" value="Ig-like_fold"/>
</dbReference>
<dbReference type="GO" id="GO:0000978">
    <property type="term" value="F:RNA polymerase II cis-regulatory region sequence-specific DNA binding"/>
    <property type="evidence" value="ECO:0007669"/>
    <property type="project" value="TreeGrafter"/>
</dbReference>
<dbReference type="GO" id="GO:0048731">
    <property type="term" value="P:system development"/>
    <property type="evidence" value="ECO:0007669"/>
    <property type="project" value="UniProtKB-ARBA"/>
</dbReference>
<evidence type="ECO:0000313" key="2">
    <source>
        <dbReference type="Proteomes" id="UP000504634"/>
    </source>
</evidence>
<dbReference type="InterPro" id="IPR037059">
    <property type="entry name" value="RHD_DNA_bind_dom_sf"/>
</dbReference>
<dbReference type="PROSITE" id="PS50254">
    <property type="entry name" value="REL_2"/>
    <property type="match status" value="1"/>
</dbReference>
<proteinExistence type="predicted"/>
<dbReference type="GO" id="GO:0045087">
    <property type="term" value="P:innate immune response"/>
    <property type="evidence" value="ECO:0007669"/>
    <property type="project" value="TreeGrafter"/>
</dbReference>
<dbReference type="InterPro" id="IPR002909">
    <property type="entry name" value="IPT_dom"/>
</dbReference>
<dbReference type="Pfam" id="PF16179">
    <property type="entry name" value="RHD_dimer"/>
    <property type="match status" value="1"/>
</dbReference>